<protein>
    <submittedName>
        <fullName evidence="2">Uncharacterized protein</fullName>
    </submittedName>
</protein>
<reference evidence="2" key="1">
    <citation type="submission" date="2013-09" db="EMBL/GenBank/DDBJ databases">
        <title>Complete nucleotide sequence of Streptomyces linear plasmid pFP12.</title>
        <authorList>
            <person name="Chen Z."/>
            <person name="Fang P."/>
            <person name="Qin Z."/>
        </authorList>
    </citation>
    <scope>NUCLEOTIDE SEQUENCE</scope>
    <source>
        <strain evidence="2">F11</strain>
        <plasmid evidence="2">pFP12</plasmid>
    </source>
</reference>
<accession>V9QFP4</accession>
<proteinExistence type="predicted"/>
<sequence>MAPPPADDDEDEPEVSRESVARDRRRDRDRVAAEARQTMTRRSWYMKTTAADAFQAAVDDIHHSTRVPKHEVVAALLEAAVAQADRVQRKLGRSHASHQ</sequence>
<gene>
    <name evidence="2" type="ORF">pFP12.28c</name>
</gene>
<dbReference type="AlphaFoldDB" id="V9QFP4"/>
<feature type="compositionally biased region" description="Basic and acidic residues" evidence="1">
    <location>
        <begin position="14"/>
        <end position="33"/>
    </location>
</feature>
<name>V9QFP4_9ACTN</name>
<dbReference type="RefSeq" id="WP_024067092.1">
    <property type="nucleotide sequence ID" value="NC_023068.1"/>
</dbReference>
<keyword evidence="2" id="KW-0614">Plasmid</keyword>
<feature type="compositionally biased region" description="Acidic residues" evidence="1">
    <location>
        <begin position="1"/>
        <end position="13"/>
    </location>
</feature>
<evidence type="ECO:0000256" key="1">
    <source>
        <dbReference type="SAM" id="MobiDB-lite"/>
    </source>
</evidence>
<evidence type="ECO:0000313" key="2">
    <source>
        <dbReference type="EMBL" id="AHC28171.1"/>
    </source>
</evidence>
<organism evidence="2">
    <name type="scientific">Streptomyces sp. F11</name>
    <dbReference type="NCBI Taxonomy" id="319318"/>
    <lineage>
        <taxon>Bacteria</taxon>
        <taxon>Bacillati</taxon>
        <taxon>Actinomycetota</taxon>
        <taxon>Actinomycetes</taxon>
        <taxon>Kitasatosporales</taxon>
        <taxon>Streptomycetaceae</taxon>
        <taxon>Streptomyces</taxon>
    </lineage>
</organism>
<feature type="region of interest" description="Disordered" evidence="1">
    <location>
        <begin position="1"/>
        <end position="37"/>
    </location>
</feature>
<dbReference type="EMBL" id="KF652072">
    <property type="protein sequence ID" value="AHC28171.1"/>
    <property type="molecule type" value="Genomic_DNA"/>
</dbReference>
<geneLocation type="plasmid" evidence="2">
    <name>pFP12</name>
</geneLocation>